<evidence type="ECO:0000256" key="11">
    <source>
        <dbReference type="HAMAP-Rule" id="MF_00276"/>
    </source>
</evidence>
<comment type="subunit">
    <text evidence="11">The system is composed of three essential subunits: KdpA, KdpB and KdpC.</text>
</comment>
<evidence type="ECO:0000256" key="6">
    <source>
        <dbReference type="ARBA" id="ARBA00022840"/>
    </source>
</evidence>
<keyword evidence="2 11" id="KW-1003">Cell membrane</keyword>
<keyword evidence="1 11" id="KW-0813">Transport</keyword>
<proteinExistence type="inferred from homology"/>
<comment type="subcellular location">
    <subcellularLocation>
        <location evidence="11">Cell membrane</location>
        <topology evidence="11">Single-pass membrane protein</topology>
    </subcellularLocation>
</comment>
<keyword evidence="10 11" id="KW-0472">Membrane</keyword>
<evidence type="ECO:0000256" key="9">
    <source>
        <dbReference type="ARBA" id="ARBA00023065"/>
    </source>
</evidence>
<dbReference type="GO" id="GO:0005524">
    <property type="term" value="F:ATP binding"/>
    <property type="evidence" value="ECO:0007669"/>
    <property type="project" value="UniProtKB-UniRule"/>
</dbReference>
<dbReference type="InterPro" id="IPR003820">
    <property type="entry name" value="KdpC"/>
</dbReference>
<keyword evidence="5 11" id="KW-0547">Nucleotide-binding</keyword>
<keyword evidence="9 11" id="KW-0406">Ion transport</keyword>
<dbReference type="Pfam" id="PF02669">
    <property type="entry name" value="KdpC"/>
    <property type="match status" value="1"/>
</dbReference>
<keyword evidence="7 11" id="KW-0630">Potassium</keyword>
<dbReference type="PIRSF" id="PIRSF001296">
    <property type="entry name" value="K_ATPase_KdpC"/>
    <property type="match status" value="1"/>
</dbReference>
<dbReference type="GO" id="GO:0008556">
    <property type="term" value="F:P-type potassium transmembrane transporter activity"/>
    <property type="evidence" value="ECO:0007669"/>
    <property type="project" value="InterPro"/>
</dbReference>
<reference evidence="12" key="1">
    <citation type="submission" date="2020-07" db="EMBL/GenBank/DDBJ databases">
        <title>Huge and variable diversity of episymbiotic CPR bacteria and DPANN archaea in groundwater ecosystems.</title>
        <authorList>
            <person name="He C.Y."/>
            <person name="Keren R."/>
            <person name="Whittaker M."/>
            <person name="Farag I.F."/>
            <person name="Doudna J."/>
            <person name="Cate J.H.D."/>
            <person name="Banfield J.F."/>
        </authorList>
    </citation>
    <scope>NUCLEOTIDE SEQUENCE</scope>
    <source>
        <strain evidence="12">NC_groundwater_1813_Pr3_B-0.1um_71_17</strain>
    </source>
</reference>
<comment type="caution">
    <text evidence="12">The sequence shown here is derived from an EMBL/GenBank/DDBJ whole genome shotgun (WGS) entry which is preliminary data.</text>
</comment>
<dbReference type="AlphaFoldDB" id="A0A933SD29"/>
<comment type="function">
    <text evidence="11">Part of the high-affinity ATP-driven potassium transport (or Kdp) system, which catalyzes the hydrolysis of ATP coupled with the electrogenic transport of potassium into the cytoplasm. This subunit acts as a catalytic chaperone that increases the ATP-binding affinity of the ATP-hydrolyzing subunit KdpB by the formation of a transient KdpB/KdpC/ATP ternary complex.</text>
</comment>
<accession>A0A933SD29</accession>
<dbReference type="PANTHER" id="PTHR30042:SF2">
    <property type="entry name" value="POTASSIUM-TRANSPORTING ATPASE KDPC SUBUNIT"/>
    <property type="match status" value="1"/>
</dbReference>
<keyword evidence="6 11" id="KW-0067">ATP-binding</keyword>
<evidence type="ECO:0000256" key="7">
    <source>
        <dbReference type="ARBA" id="ARBA00022958"/>
    </source>
</evidence>
<name>A0A933SD29_UNCEI</name>
<evidence type="ECO:0000256" key="1">
    <source>
        <dbReference type="ARBA" id="ARBA00022448"/>
    </source>
</evidence>
<keyword evidence="3 11" id="KW-0633">Potassium transport</keyword>
<dbReference type="HAMAP" id="MF_00276">
    <property type="entry name" value="KdpC"/>
    <property type="match status" value="1"/>
</dbReference>
<protein>
    <recommendedName>
        <fullName evidence="11">Potassium-transporting ATPase KdpC subunit</fullName>
    </recommendedName>
    <alternativeName>
        <fullName evidence="11">ATP phosphohydrolase [potassium-transporting] C chain</fullName>
    </alternativeName>
    <alternativeName>
        <fullName evidence="11">Potassium-binding and translocating subunit C</fullName>
    </alternativeName>
    <alternativeName>
        <fullName evidence="11">Potassium-translocating ATPase C chain</fullName>
    </alternativeName>
</protein>
<evidence type="ECO:0000313" key="13">
    <source>
        <dbReference type="Proteomes" id="UP000696931"/>
    </source>
</evidence>
<keyword evidence="8 11" id="KW-1133">Transmembrane helix</keyword>
<dbReference type="NCBIfam" id="TIGR00681">
    <property type="entry name" value="kdpC"/>
    <property type="match status" value="1"/>
</dbReference>
<evidence type="ECO:0000256" key="2">
    <source>
        <dbReference type="ARBA" id="ARBA00022475"/>
    </source>
</evidence>
<evidence type="ECO:0000313" key="12">
    <source>
        <dbReference type="EMBL" id="MBI5169897.1"/>
    </source>
</evidence>
<dbReference type="EMBL" id="JACRIW010000075">
    <property type="protein sequence ID" value="MBI5169897.1"/>
    <property type="molecule type" value="Genomic_DNA"/>
</dbReference>
<evidence type="ECO:0000256" key="3">
    <source>
        <dbReference type="ARBA" id="ARBA00022538"/>
    </source>
</evidence>
<evidence type="ECO:0000256" key="5">
    <source>
        <dbReference type="ARBA" id="ARBA00022741"/>
    </source>
</evidence>
<evidence type="ECO:0000256" key="4">
    <source>
        <dbReference type="ARBA" id="ARBA00022692"/>
    </source>
</evidence>
<evidence type="ECO:0000256" key="8">
    <source>
        <dbReference type="ARBA" id="ARBA00022989"/>
    </source>
</evidence>
<organism evidence="12 13">
    <name type="scientific">Eiseniibacteriota bacterium</name>
    <dbReference type="NCBI Taxonomy" id="2212470"/>
    <lineage>
        <taxon>Bacteria</taxon>
        <taxon>Candidatus Eiseniibacteriota</taxon>
    </lineage>
</organism>
<comment type="similarity">
    <text evidence="11">Belongs to the KdpC family.</text>
</comment>
<dbReference type="GO" id="GO:0005886">
    <property type="term" value="C:plasma membrane"/>
    <property type="evidence" value="ECO:0007669"/>
    <property type="project" value="UniProtKB-SubCell"/>
</dbReference>
<sequence>MFSSLRPAFVLLVSFTLITGVAYPLAVTAVARVAFPQQAGGSLVRVAGRSAGSRLIGQEFAGERWFHGRPSATSPKPYDAMVSSGSNLGPTNPALLAAVHKRAEEERASSGNSTKAVPVDLVTASGSGLDPHVSPAAARWQVARVARARGLDSTVVRALVDRHTEPRQFGLLGVPRVNVLELNLALERMTGGR</sequence>
<dbReference type="Proteomes" id="UP000696931">
    <property type="component" value="Unassembled WGS sequence"/>
</dbReference>
<dbReference type="PANTHER" id="PTHR30042">
    <property type="entry name" value="POTASSIUM-TRANSPORTING ATPASE C CHAIN"/>
    <property type="match status" value="1"/>
</dbReference>
<keyword evidence="4 11" id="KW-0812">Transmembrane</keyword>
<dbReference type="NCBIfam" id="NF001454">
    <property type="entry name" value="PRK00315.1"/>
    <property type="match status" value="1"/>
</dbReference>
<evidence type="ECO:0000256" key="10">
    <source>
        <dbReference type="ARBA" id="ARBA00023136"/>
    </source>
</evidence>
<gene>
    <name evidence="11 12" type="primary">kdpC</name>
    <name evidence="12" type="ORF">HZA61_10445</name>
</gene>